<dbReference type="FunFam" id="3.40.50.300:FF:000299">
    <property type="entry name" value="ABC transporter ATP-binding protein/permease"/>
    <property type="match status" value="1"/>
</dbReference>
<dbReference type="CDD" id="cd18544">
    <property type="entry name" value="ABC_6TM_TmrA_like"/>
    <property type="match status" value="1"/>
</dbReference>
<accession>A0A8J7Q3R7</accession>
<evidence type="ECO:0000256" key="8">
    <source>
        <dbReference type="ARBA" id="ARBA00023136"/>
    </source>
</evidence>
<feature type="transmembrane region" description="Helical" evidence="9">
    <location>
        <begin position="172"/>
        <end position="189"/>
    </location>
</feature>
<dbReference type="GO" id="GO:0015421">
    <property type="term" value="F:ABC-type oligopeptide transporter activity"/>
    <property type="evidence" value="ECO:0007669"/>
    <property type="project" value="TreeGrafter"/>
</dbReference>
<feature type="transmembrane region" description="Helical" evidence="9">
    <location>
        <begin position="146"/>
        <end position="166"/>
    </location>
</feature>
<evidence type="ECO:0000256" key="7">
    <source>
        <dbReference type="ARBA" id="ARBA00022989"/>
    </source>
</evidence>
<feature type="transmembrane region" description="Helical" evidence="9">
    <location>
        <begin position="253"/>
        <end position="276"/>
    </location>
</feature>
<dbReference type="GO" id="GO:0005886">
    <property type="term" value="C:plasma membrane"/>
    <property type="evidence" value="ECO:0007669"/>
    <property type="project" value="UniProtKB-SubCell"/>
</dbReference>
<evidence type="ECO:0000256" key="2">
    <source>
        <dbReference type="ARBA" id="ARBA00022448"/>
    </source>
</evidence>
<dbReference type="InterPro" id="IPR017871">
    <property type="entry name" value="ABC_transporter-like_CS"/>
</dbReference>
<dbReference type="SMART" id="SM00382">
    <property type="entry name" value="AAA"/>
    <property type="match status" value="1"/>
</dbReference>
<comment type="caution">
    <text evidence="12">The sequence shown here is derived from an EMBL/GenBank/DDBJ whole genome shotgun (WGS) entry which is preliminary data.</text>
</comment>
<keyword evidence="8 9" id="KW-0472">Membrane</keyword>
<dbReference type="GO" id="GO:0016887">
    <property type="term" value="F:ATP hydrolysis activity"/>
    <property type="evidence" value="ECO:0007669"/>
    <property type="project" value="InterPro"/>
</dbReference>
<dbReference type="AlphaFoldDB" id="A0A8J7Q3R7"/>
<dbReference type="Proteomes" id="UP000664417">
    <property type="component" value="Unassembled WGS sequence"/>
</dbReference>
<evidence type="ECO:0000256" key="5">
    <source>
        <dbReference type="ARBA" id="ARBA00022741"/>
    </source>
</evidence>
<gene>
    <name evidence="12" type="ORF">J3U88_09630</name>
</gene>
<evidence type="ECO:0000256" key="9">
    <source>
        <dbReference type="SAM" id="Phobius"/>
    </source>
</evidence>
<dbReference type="Gene3D" id="1.20.1560.10">
    <property type="entry name" value="ABC transporter type 1, transmembrane domain"/>
    <property type="match status" value="1"/>
</dbReference>
<dbReference type="PROSITE" id="PS00211">
    <property type="entry name" value="ABC_TRANSPORTER_1"/>
    <property type="match status" value="1"/>
</dbReference>
<comment type="subcellular location">
    <subcellularLocation>
        <location evidence="1">Cell membrane</location>
        <topology evidence="1">Multi-pass membrane protein</topology>
    </subcellularLocation>
</comment>
<proteinExistence type="predicted"/>
<evidence type="ECO:0000259" key="11">
    <source>
        <dbReference type="PROSITE" id="PS50929"/>
    </source>
</evidence>
<evidence type="ECO:0000256" key="4">
    <source>
        <dbReference type="ARBA" id="ARBA00022692"/>
    </source>
</evidence>
<dbReference type="SUPFAM" id="SSF90123">
    <property type="entry name" value="ABC transporter transmembrane region"/>
    <property type="match status" value="1"/>
</dbReference>
<keyword evidence="13" id="KW-1185">Reference proteome</keyword>
<dbReference type="RefSeq" id="WP_207858382.1">
    <property type="nucleotide sequence ID" value="NZ_JAFREP010000007.1"/>
</dbReference>
<dbReference type="InterPro" id="IPR036640">
    <property type="entry name" value="ABC1_TM_sf"/>
</dbReference>
<feature type="transmembrane region" description="Helical" evidence="9">
    <location>
        <begin position="34"/>
        <end position="55"/>
    </location>
</feature>
<dbReference type="PROSITE" id="PS50893">
    <property type="entry name" value="ABC_TRANSPORTER_2"/>
    <property type="match status" value="1"/>
</dbReference>
<evidence type="ECO:0000256" key="3">
    <source>
        <dbReference type="ARBA" id="ARBA00022475"/>
    </source>
</evidence>
<sequence>MNKTMTGETPESGIISNRGLVERFWAIAKPEHPVYLFSFFMMALTSMTDLARPLVLKWGLDQIEAENIAALQSAAWLFLVVVLLDYGSRSGFSYLISVSFLRTINRLRSKVFEHVIHMKMAFFDRRPVGALMTRTINDCESLAETLRAGIATILVDAVSVLVYLGVLISLDWHLSTTLLVAAPLVWLVVRWCGHRLRLKYLDVRKALAESNGWMAEGIGGVEILQLFSQESQSAGTYKTINRKYRHATITSNFYDALLYSFIEAIAGLVTAAVLIVGFNMRFGLLEISTMIVYLDVVNRLFTPIRELSNKYATIQQALAALQRIFELVETKDTIQQGEEKLQERRLDVAFDKVSFRYGSDGPLVLKNISFALKPGQVFALVGQTGSGKSTIGKLLTRAYDGYEGHVLVGGKELKQLDVHSLRGHIAVVHQDVELFPGSLRENISMFDPTIDDEKVMWAIRLVKAEHLVARLNGGLDYQVREDGGNLSSGQMQLIVFARALAHDAPIVLMDEATASVDSVTEAWIQEAIQQIFKHKTVLIVAHRLSTIAAADQILVLKSGEIIEQGTHEELQTLPGGYYAELVESSKLNKKDSSVFV</sequence>
<evidence type="ECO:0000313" key="12">
    <source>
        <dbReference type="EMBL" id="MBO1318720.1"/>
    </source>
</evidence>
<keyword evidence="2" id="KW-0813">Transport</keyword>
<feature type="domain" description="ABC transporter" evidence="10">
    <location>
        <begin position="348"/>
        <end position="583"/>
    </location>
</feature>
<dbReference type="GO" id="GO:0005524">
    <property type="term" value="F:ATP binding"/>
    <property type="evidence" value="ECO:0007669"/>
    <property type="project" value="UniProtKB-KW"/>
</dbReference>
<name>A0A8J7Q3R7_9BACT</name>
<dbReference type="Pfam" id="PF00005">
    <property type="entry name" value="ABC_tran"/>
    <property type="match status" value="1"/>
</dbReference>
<reference evidence="12" key="1">
    <citation type="submission" date="2021-03" db="EMBL/GenBank/DDBJ databases">
        <authorList>
            <person name="Wang G."/>
        </authorList>
    </citation>
    <scope>NUCLEOTIDE SEQUENCE</scope>
    <source>
        <strain evidence="12">KCTC 12899</strain>
    </source>
</reference>
<feature type="transmembrane region" description="Helical" evidence="9">
    <location>
        <begin position="75"/>
        <end position="101"/>
    </location>
</feature>
<evidence type="ECO:0000256" key="1">
    <source>
        <dbReference type="ARBA" id="ARBA00004651"/>
    </source>
</evidence>
<keyword evidence="6 12" id="KW-0067">ATP-binding</keyword>
<dbReference type="Pfam" id="PF00664">
    <property type="entry name" value="ABC_membrane"/>
    <property type="match status" value="1"/>
</dbReference>
<feature type="domain" description="ABC transmembrane type-1" evidence="11">
    <location>
        <begin position="36"/>
        <end position="316"/>
    </location>
</feature>
<dbReference type="Gene3D" id="3.40.50.300">
    <property type="entry name" value="P-loop containing nucleotide triphosphate hydrolases"/>
    <property type="match status" value="1"/>
</dbReference>
<dbReference type="PANTHER" id="PTHR43394:SF1">
    <property type="entry name" value="ATP-BINDING CASSETTE SUB-FAMILY B MEMBER 10, MITOCHONDRIAL"/>
    <property type="match status" value="1"/>
</dbReference>
<keyword evidence="7 9" id="KW-1133">Transmembrane helix</keyword>
<organism evidence="12 13">
    <name type="scientific">Acanthopleuribacter pedis</name>
    <dbReference type="NCBI Taxonomy" id="442870"/>
    <lineage>
        <taxon>Bacteria</taxon>
        <taxon>Pseudomonadati</taxon>
        <taxon>Acidobacteriota</taxon>
        <taxon>Holophagae</taxon>
        <taxon>Acanthopleuribacterales</taxon>
        <taxon>Acanthopleuribacteraceae</taxon>
        <taxon>Acanthopleuribacter</taxon>
    </lineage>
</organism>
<evidence type="ECO:0000256" key="6">
    <source>
        <dbReference type="ARBA" id="ARBA00022840"/>
    </source>
</evidence>
<dbReference type="EMBL" id="JAFREP010000007">
    <property type="protein sequence ID" value="MBO1318720.1"/>
    <property type="molecule type" value="Genomic_DNA"/>
</dbReference>
<evidence type="ECO:0000313" key="13">
    <source>
        <dbReference type="Proteomes" id="UP000664417"/>
    </source>
</evidence>
<keyword evidence="4 9" id="KW-0812">Transmembrane</keyword>
<dbReference type="InterPro" id="IPR027417">
    <property type="entry name" value="P-loop_NTPase"/>
</dbReference>
<dbReference type="PANTHER" id="PTHR43394">
    <property type="entry name" value="ATP-DEPENDENT PERMEASE MDL1, MITOCHONDRIAL"/>
    <property type="match status" value="1"/>
</dbReference>
<keyword evidence="3" id="KW-1003">Cell membrane</keyword>
<dbReference type="InterPro" id="IPR011527">
    <property type="entry name" value="ABC1_TM_dom"/>
</dbReference>
<dbReference type="InterPro" id="IPR003593">
    <property type="entry name" value="AAA+_ATPase"/>
</dbReference>
<keyword evidence="5" id="KW-0547">Nucleotide-binding</keyword>
<protein>
    <submittedName>
        <fullName evidence="12">ABC transporter ATP-binding protein</fullName>
    </submittedName>
</protein>
<dbReference type="InterPro" id="IPR003439">
    <property type="entry name" value="ABC_transporter-like_ATP-bd"/>
</dbReference>
<dbReference type="InterPro" id="IPR039421">
    <property type="entry name" value="Type_1_exporter"/>
</dbReference>
<dbReference type="SUPFAM" id="SSF52540">
    <property type="entry name" value="P-loop containing nucleoside triphosphate hydrolases"/>
    <property type="match status" value="1"/>
</dbReference>
<evidence type="ECO:0000259" key="10">
    <source>
        <dbReference type="PROSITE" id="PS50893"/>
    </source>
</evidence>
<dbReference type="PROSITE" id="PS50929">
    <property type="entry name" value="ABC_TM1F"/>
    <property type="match status" value="1"/>
</dbReference>